<evidence type="ECO:0000313" key="1">
    <source>
        <dbReference type="EMBL" id="MCO6045985.1"/>
    </source>
</evidence>
<protein>
    <submittedName>
        <fullName evidence="1">Uncharacterized protein</fullName>
    </submittedName>
</protein>
<dbReference type="AlphaFoldDB" id="A0A9X2JHE9"/>
<evidence type="ECO:0000313" key="2">
    <source>
        <dbReference type="Proteomes" id="UP001155241"/>
    </source>
</evidence>
<organism evidence="1 2">
    <name type="scientific">Aeoliella straminimaris</name>
    <dbReference type="NCBI Taxonomy" id="2954799"/>
    <lineage>
        <taxon>Bacteria</taxon>
        <taxon>Pseudomonadati</taxon>
        <taxon>Planctomycetota</taxon>
        <taxon>Planctomycetia</taxon>
        <taxon>Pirellulales</taxon>
        <taxon>Lacipirellulaceae</taxon>
        <taxon>Aeoliella</taxon>
    </lineage>
</organism>
<name>A0A9X2JHE9_9BACT</name>
<keyword evidence="2" id="KW-1185">Reference proteome</keyword>
<gene>
    <name evidence="1" type="ORF">NG895_18965</name>
</gene>
<dbReference type="RefSeq" id="WP_252854101.1">
    <property type="nucleotide sequence ID" value="NZ_JAMXLR010000064.1"/>
</dbReference>
<sequence length="331" mass="36797">MARETIVTRFLLGCKVPLVGLMAICLGGLPAMGAGHHVESFQVYARATVVHSELETLRYHLGKPEVSPPVITASGVTPHETYFQALALFRNANQLCFEHTGRLAEVPPLPAGTIDCHEVQKVIDAALERIVLVRKTFDTADHLELAKDSTDTSKSRTDVFNLLVQSNRQLNLLLDRRVAPREVFSQATLASSYTARLLERSPEFDLLPKAPAYEAGKRPVDVFHRLLICLDHVRGIAQVSDVPMLDLTINQDQLSTVEPSDVYHLASLIVAELTCLHSQLEGAQSPPDLYEVGRKVPSDVYQRVGLLQQQLVTLEQYVQLHPDWLSQDTEQ</sequence>
<reference evidence="1" key="1">
    <citation type="submission" date="2022-06" db="EMBL/GenBank/DDBJ databases">
        <title>Aeoliella straminimaris, a novel planctomycete from sediments.</title>
        <authorList>
            <person name="Vitorino I.R."/>
            <person name="Lage O.M."/>
        </authorList>
    </citation>
    <scope>NUCLEOTIDE SEQUENCE</scope>
    <source>
        <strain evidence="1">ICT_H6.2</strain>
    </source>
</reference>
<dbReference type="Proteomes" id="UP001155241">
    <property type="component" value="Unassembled WGS sequence"/>
</dbReference>
<comment type="caution">
    <text evidence="1">The sequence shown here is derived from an EMBL/GenBank/DDBJ whole genome shotgun (WGS) entry which is preliminary data.</text>
</comment>
<proteinExistence type="predicted"/>
<accession>A0A9X2JHE9</accession>
<dbReference type="EMBL" id="JAMXLR010000064">
    <property type="protein sequence ID" value="MCO6045985.1"/>
    <property type="molecule type" value="Genomic_DNA"/>
</dbReference>